<gene>
    <name evidence="6" type="ORF">ATK36_4671</name>
</gene>
<dbReference type="InterPro" id="IPR013977">
    <property type="entry name" value="GcvT_C"/>
</dbReference>
<dbReference type="InterPro" id="IPR006222">
    <property type="entry name" value="GCVT_N"/>
</dbReference>
<dbReference type="Gene3D" id="3.50.50.60">
    <property type="entry name" value="FAD/NAD(P)-binding domain"/>
    <property type="match status" value="1"/>
</dbReference>
<keyword evidence="2" id="KW-0732">Signal</keyword>
<evidence type="ECO:0000313" key="7">
    <source>
        <dbReference type="Proteomes" id="UP000243542"/>
    </source>
</evidence>
<dbReference type="SUPFAM" id="SSF51905">
    <property type="entry name" value="FAD/NAD(P)-binding domain"/>
    <property type="match status" value="1"/>
</dbReference>
<feature type="domain" description="GCVT N-terminal" evidence="4">
    <location>
        <begin position="398"/>
        <end position="667"/>
    </location>
</feature>
<dbReference type="PANTHER" id="PTHR43757">
    <property type="entry name" value="AMINOMETHYLTRANSFERASE"/>
    <property type="match status" value="1"/>
</dbReference>
<comment type="caution">
    <text evidence="6">The sequence shown here is derived from an EMBL/GenBank/DDBJ whole genome shotgun (WGS) entry which is preliminary data.</text>
</comment>
<protein>
    <submittedName>
        <fullName evidence="6">Glycine cleavage system aminomethyltransferase T</fullName>
    </submittedName>
</protein>
<dbReference type="GO" id="GO:0032259">
    <property type="term" value="P:methylation"/>
    <property type="evidence" value="ECO:0007669"/>
    <property type="project" value="UniProtKB-KW"/>
</dbReference>
<keyword evidence="7" id="KW-1185">Reference proteome</keyword>
<dbReference type="GO" id="GO:0008168">
    <property type="term" value="F:methyltransferase activity"/>
    <property type="evidence" value="ECO:0007669"/>
    <property type="project" value="UniProtKB-KW"/>
</dbReference>
<evidence type="ECO:0000259" key="5">
    <source>
        <dbReference type="Pfam" id="PF08669"/>
    </source>
</evidence>
<evidence type="ECO:0000256" key="1">
    <source>
        <dbReference type="ARBA" id="ARBA00008609"/>
    </source>
</evidence>
<name>A0A2A9FF04_9PSEU</name>
<dbReference type="SUPFAM" id="SSF54373">
    <property type="entry name" value="FAD-linked reductases, C-terminal domain"/>
    <property type="match status" value="1"/>
</dbReference>
<dbReference type="Pfam" id="PF01266">
    <property type="entry name" value="DAO"/>
    <property type="match status" value="1"/>
</dbReference>
<feature type="signal peptide" evidence="2">
    <location>
        <begin position="1"/>
        <end position="20"/>
    </location>
</feature>
<sequence length="767" mass="82866">MAPRPRVVVLGAGLLGCAVADELTAAGWTDVTVLALEPDAGTLDHGLVFRTHPDRTVTEFAKYTVEKYSALTVDGGWCFQPVGSLALATTPVRLTALRRQHGWATAWGVRSYLRSPAECAQLHPLLDPAKLSGGLHAPEDGLADPARAATAQARRAAERGARFLSGQRVVEIVRGGGRVTAVRTETERFRADVVISCAGVRGPELGALVELPVPVVPVVREHARSTPLPELAGQNDDFTEAGKPVLGHPDAGLWFREHVDRLGVTAFRPDAGRFSPAGFEPLWVRAAELIPALADGKVEEGTSGPAPMTPDGLPLLGEHPDLDGFWVAEALGTTWSAGVARELARWLVEGQAHLALHSVDLARFDRLQLAPDSLRARSIAAALARSAQQAVPRRTSPFYEREVALGASFREGDGWARPQWYGANERLPEVSRVPRREEELSPIGGAEALVARSRVAMFDLTPRRQLEITGPGALPFLQTLTTNQLDRAPGTVTSTLLLGEDGGVRSELTVARLGAELFGVQVRSRLDIDWLSRHLPRDGAVQLRETTSGNCCIGLWGPLARKVLPELSTMDSSGRARRTYVADVPLLAIRGSDIGEAGWELHTSADLGRRLWDTLHEAGRPHGIVAAGQIALTSLRLEEGHRECGVDVTTEHDPYEAGLGYLVRMDKGYFLGRDALRERSPATVSRKLVCLIVEDPLFVLAGKEPVYAEGRPAGYVTSAAYGYTVGKNLAHAWLPVEYTRPRTPVEIECAGQRRKAKVAAEPLRGNE</sequence>
<feature type="domain" description="Aminomethyltransferase C-terminal" evidence="5">
    <location>
        <begin position="686"/>
        <end position="763"/>
    </location>
</feature>
<evidence type="ECO:0000259" key="4">
    <source>
        <dbReference type="Pfam" id="PF01571"/>
    </source>
</evidence>
<dbReference type="Gene3D" id="3.30.1360.120">
    <property type="entry name" value="Probable tRNA modification gtpase trme, domain 1"/>
    <property type="match status" value="1"/>
</dbReference>
<dbReference type="SUPFAM" id="SSF103025">
    <property type="entry name" value="Folate-binding domain"/>
    <property type="match status" value="1"/>
</dbReference>
<dbReference type="InterPro" id="IPR028896">
    <property type="entry name" value="GcvT/YgfZ/DmdA"/>
</dbReference>
<dbReference type="InterPro" id="IPR036188">
    <property type="entry name" value="FAD/NAD-bd_sf"/>
</dbReference>
<dbReference type="AlphaFoldDB" id="A0A2A9FF04"/>
<dbReference type="InterPro" id="IPR006076">
    <property type="entry name" value="FAD-dep_OxRdtase"/>
</dbReference>
<organism evidence="6 7">
    <name type="scientific">Amycolatopsis sulphurea</name>
    <dbReference type="NCBI Taxonomy" id="76022"/>
    <lineage>
        <taxon>Bacteria</taxon>
        <taxon>Bacillati</taxon>
        <taxon>Actinomycetota</taxon>
        <taxon>Actinomycetes</taxon>
        <taxon>Pseudonocardiales</taxon>
        <taxon>Pseudonocardiaceae</taxon>
        <taxon>Amycolatopsis</taxon>
    </lineage>
</organism>
<keyword evidence="6" id="KW-0489">Methyltransferase</keyword>
<dbReference type="Pfam" id="PF08669">
    <property type="entry name" value="GCV_T_C"/>
    <property type="match status" value="1"/>
</dbReference>
<dbReference type="Pfam" id="PF01571">
    <property type="entry name" value="GCV_T"/>
    <property type="match status" value="1"/>
</dbReference>
<evidence type="ECO:0000256" key="2">
    <source>
        <dbReference type="SAM" id="SignalP"/>
    </source>
</evidence>
<keyword evidence="6" id="KW-0808">Transferase</keyword>
<dbReference type="InterPro" id="IPR027266">
    <property type="entry name" value="TrmE/GcvT-like"/>
</dbReference>
<dbReference type="InterPro" id="IPR029043">
    <property type="entry name" value="GcvT/YgfZ_C"/>
</dbReference>
<reference evidence="6 7" key="1">
    <citation type="submission" date="2017-10" db="EMBL/GenBank/DDBJ databases">
        <title>Sequencing the genomes of 1000 actinobacteria strains.</title>
        <authorList>
            <person name="Klenk H.-P."/>
        </authorList>
    </citation>
    <scope>NUCLEOTIDE SEQUENCE [LARGE SCALE GENOMIC DNA]</scope>
    <source>
        <strain evidence="6 7">DSM 46092</strain>
    </source>
</reference>
<evidence type="ECO:0000313" key="6">
    <source>
        <dbReference type="EMBL" id="PFG49513.1"/>
    </source>
</evidence>
<dbReference type="SUPFAM" id="SSF101790">
    <property type="entry name" value="Aminomethyltransferase beta-barrel domain"/>
    <property type="match status" value="1"/>
</dbReference>
<dbReference type="Gene3D" id="3.30.9.10">
    <property type="entry name" value="D-Amino Acid Oxidase, subunit A, domain 2"/>
    <property type="match status" value="1"/>
</dbReference>
<dbReference type="PANTHER" id="PTHR43757:SF2">
    <property type="entry name" value="AMINOMETHYLTRANSFERASE, MITOCHONDRIAL"/>
    <property type="match status" value="1"/>
</dbReference>
<proteinExistence type="inferred from homology"/>
<feature type="chain" id="PRO_5039346217" evidence="2">
    <location>
        <begin position="21"/>
        <end position="767"/>
    </location>
</feature>
<dbReference type="EMBL" id="PDJK01000002">
    <property type="protein sequence ID" value="PFG49513.1"/>
    <property type="molecule type" value="Genomic_DNA"/>
</dbReference>
<evidence type="ECO:0000259" key="3">
    <source>
        <dbReference type="Pfam" id="PF01266"/>
    </source>
</evidence>
<dbReference type="Gene3D" id="2.40.30.110">
    <property type="entry name" value="Aminomethyltransferase beta-barrel domains"/>
    <property type="match status" value="1"/>
</dbReference>
<accession>A0A2A9FF04</accession>
<dbReference type="Gene3D" id="3.30.70.1400">
    <property type="entry name" value="Aminomethyltransferase beta-barrel domains"/>
    <property type="match status" value="1"/>
</dbReference>
<comment type="similarity">
    <text evidence="1">Belongs to the GcvT family.</text>
</comment>
<dbReference type="RefSeq" id="WP_098513400.1">
    <property type="nucleotide sequence ID" value="NZ_JBIAKZ010000004.1"/>
</dbReference>
<dbReference type="Proteomes" id="UP000243542">
    <property type="component" value="Unassembled WGS sequence"/>
</dbReference>
<dbReference type="PROSITE" id="PS51257">
    <property type="entry name" value="PROKAR_LIPOPROTEIN"/>
    <property type="match status" value="1"/>
</dbReference>
<feature type="domain" description="FAD dependent oxidoreductase" evidence="3">
    <location>
        <begin position="6"/>
        <end position="346"/>
    </location>
</feature>